<accession>A0ABR0S230</accession>
<dbReference type="Pfam" id="PF00583">
    <property type="entry name" value="Acetyltransf_1"/>
    <property type="match status" value="1"/>
</dbReference>
<proteinExistence type="predicted"/>
<reference evidence="2 3" key="1">
    <citation type="journal article" date="2023" name="Res Sq">
        <title>Genomic and morphological characterization of Knufia obscura isolated from the Mars 2020 spacecraft assembly facility.</title>
        <authorList>
            <person name="Chander A.M."/>
            <person name="Teixeira M.M."/>
            <person name="Singh N.K."/>
            <person name="Williams M.P."/>
            <person name="Parker C.W."/>
            <person name="Leo P."/>
            <person name="Stajich J.E."/>
            <person name="Torok T."/>
            <person name="Tighe S."/>
            <person name="Mason C.E."/>
            <person name="Venkateswaran K."/>
        </authorList>
    </citation>
    <scope>NUCLEOTIDE SEQUENCE [LARGE SCALE GENOMIC DNA]</scope>
    <source>
        <strain evidence="2 3">CCFEE 5817</strain>
    </source>
</reference>
<gene>
    <name evidence="2" type="ORF">PMZ80_001010</name>
</gene>
<dbReference type="InterPro" id="IPR052523">
    <property type="entry name" value="Trichothecene_AcTrans"/>
</dbReference>
<evidence type="ECO:0000259" key="1">
    <source>
        <dbReference type="Pfam" id="PF00583"/>
    </source>
</evidence>
<dbReference type="PANTHER" id="PTHR42791:SF14">
    <property type="entry name" value="N-ACETYLTRANSFERASE DOMAIN-CONTAINING PROTEIN"/>
    <property type="match status" value="1"/>
</dbReference>
<dbReference type="RefSeq" id="XP_064734956.1">
    <property type="nucleotide sequence ID" value="XM_064869459.1"/>
</dbReference>
<dbReference type="SUPFAM" id="SSF55729">
    <property type="entry name" value="Acyl-CoA N-acyltransferases (Nat)"/>
    <property type="match status" value="1"/>
</dbReference>
<dbReference type="InterPro" id="IPR016181">
    <property type="entry name" value="Acyl_CoA_acyltransferase"/>
</dbReference>
<dbReference type="EMBL" id="JAVHJV010000001">
    <property type="protein sequence ID" value="KAK5946866.1"/>
    <property type="molecule type" value="Genomic_DNA"/>
</dbReference>
<organism evidence="2 3">
    <name type="scientific">Knufia obscura</name>
    <dbReference type="NCBI Taxonomy" id="1635080"/>
    <lineage>
        <taxon>Eukaryota</taxon>
        <taxon>Fungi</taxon>
        <taxon>Dikarya</taxon>
        <taxon>Ascomycota</taxon>
        <taxon>Pezizomycotina</taxon>
        <taxon>Eurotiomycetes</taxon>
        <taxon>Chaetothyriomycetidae</taxon>
        <taxon>Chaetothyriales</taxon>
        <taxon>Trichomeriaceae</taxon>
        <taxon>Knufia</taxon>
    </lineage>
</organism>
<dbReference type="InterPro" id="IPR000182">
    <property type="entry name" value="GNAT_dom"/>
</dbReference>
<sequence>MPLTVRPCTPHDLPRAVAVEKSAFASNPFTPILFPGPFPADALEFRLQEMASQMTDDPTTRWLCVVDTDRPGPTEQGLRGECDEGIAFAKWNLYIESSPGARPMRKFGEGCNVEACEMVFGGLARQRERCLGGGGVCVSYDLCPLFIRVDDDSIIDLHILVTDPAYGRRGAGGMLTQWGIDEAKKHNLPCYVESSTVGHELYKRLGFRDLELHSVDLSRFGATEPHETWAMIREAE</sequence>
<protein>
    <recommendedName>
        <fullName evidence="1">N-acetyltransferase domain-containing protein</fullName>
    </recommendedName>
</protein>
<feature type="domain" description="N-acetyltransferase" evidence="1">
    <location>
        <begin position="121"/>
        <end position="207"/>
    </location>
</feature>
<evidence type="ECO:0000313" key="3">
    <source>
        <dbReference type="Proteomes" id="UP001334248"/>
    </source>
</evidence>
<name>A0ABR0S230_9EURO</name>
<dbReference type="PANTHER" id="PTHR42791">
    <property type="entry name" value="GNAT FAMILY ACETYLTRANSFERASE"/>
    <property type="match status" value="1"/>
</dbReference>
<comment type="caution">
    <text evidence="2">The sequence shown here is derived from an EMBL/GenBank/DDBJ whole genome shotgun (WGS) entry which is preliminary data.</text>
</comment>
<dbReference type="GeneID" id="89994459"/>
<evidence type="ECO:0000313" key="2">
    <source>
        <dbReference type="EMBL" id="KAK5946866.1"/>
    </source>
</evidence>
<dbReference type="Gene3D" id="3.40.630.30">
    <property type="match status" value="1"/>
</dbReference>
<keyword evidence="3" id="KW-1185">Reference proteome</keyword>
<dbReference type="Proteomes" id="UP001334248">
    <property type="component" value="Unassembled WGS sequence"/>
</dbReference>